<dbReference type="EMBL" id="SIDB01000001">
    <property type="protein sequence ID" value="KAI3438893.1"/>
    <property type="molecule type" value="Genomic_DNA"/>
</dbReference>
<gene>
    <name evidence="2" type="ORF">D9Q98_001308</name>
</gene>
<dbReference type="Proteomes" id="UP001055712">
    <property type="component" value="Unassembled WGS sequence"/>
</dbReference>
<accession>A0A9D4Z1Z4</accession>
<evidence type="ECO:0000256" key="1">
    <source>
        <dbReference type="SAM" id="MobiDB-lite"/>
    </source>
</evidence>
<reference evidence="2" key="2">
    <citation type="submission" date="2020-11" db="EMBL/GenBank/DDBJ databases">
        <authorList>
            <person name="Cecchin M."/>
            <person name="Marcolungo L."/>
            <person name="Rossato M."/>
            <person name="Girolomoni L."/>
            <person name="Cosentino E."/>
            <person name="Cuine S."/>
            <person name="Li-Beisson Y."/>
            <person name="Delledonne M."/>
            <person name="Ballottari M."/>
        </authorList>
    </citation>
    <scope>NUCLEOTIDE SEQUENCE</scope>
    <source>
        <strain evidence="2">211/11P</strain>
        <tissue evidence="2">Whole cell</tissue>
    </source>
</reference>
<keyword evidence="3" id="KW-1185">Reference proteome</keyword>
<evidence type="ECO:0000313" key="2">
    <source>
        <dbReference type="EMBL" id="KAI3438893.1"/>
    </source>
</evidence>
<comment type="caution">
    <text evidence="2">The sequence shown here is derived from an EMBL/GenBank/DDBJ whole genome shotgun (WGS) entry which is preliminary data.</text>
</comment>
<feature type="compositionally biased region" description="Low complexity" evidence="1">
    <location>
        <begin position="264"/>
        <end position="277"/>
    </location>
</feature>
<dbReference type="AlphaFoldDB" id="A0A9D4Z1Z4"/>
<proteinExistence type="predicted"/>
<reference evidence="2" key="1">
    <citation type="journal article" date="2019" name="Plant J.">
        <title>Chlorella vulgaris genome assembly and annotation reveals the molecular basis for metabolic acclimation to high light conditions.</title>
        <authorList>
            <person name="Cecchin M."/>
            <person name="Marcolungo L."/>
            <person name="Rossato M."/>
            <person name="Girolomoni L."/>
            <person name="Cosentino E."/>
            <person name="Cuine S."/>
            <person name="Li-Beisson Y."/>
            <person name="Delledonne M."/>
            <person name="Ballottari M."/>
        </authorList>
    </citation>
    <scope>NUCLEOTIDE SEQUENCE</scope>
    <source>
        <strain evidence="2">211/11P</strain>
    </source>
</reference>
<dbReference type="OrthoDB" id="548136at2759"/>
<feature type="compositionally biased region" description="Basic and acidic residues" evidence="1">
    <location>
        <begin position="307"/>
        <end position="318"/>
    </location>
</feature>
<feature type="region of interest" description="Disordered" evidence="1">
    <location>
        <begin position="235"/>
        <end position="337"/>
    </location>
</feature>
<organism evidence="2 3">
    <name type="scientific">Chlorella vulgaris</name>
    <name type="common">Green alga</name>
    <dbReference type="NCBI Taxonomy" id="3077"/>
    <lineage>
        <taxon>Eukaryota</taxon>
        <taxon>Viridiplantae</taxon>
        <taxon>Chlorophyta</taxon>
        <taxon>core chlorophytes</taxon>
        <taxon>Trebouxiophyceae</taxon>
        <taxon>Chlorellales</taxon>
        <taxon>Chlorellaceae</taxon>
        <taxon>Chlorella clade</taxon>
        <taxon>Chlorella</taxon>
    </lineage>
</organism>
<protein>
    <submittedName>
        <fullName evidence="2">Uncharacterized protein</fullName>
    </submittedName>
</protein>
<sequence>MLALATAHTLASPRLSRAGAAARPGVAATRCLPLAAARCSAAQGNKAQKLKKPSPPVALPPPAQLLARSIAAAAVSGLLLFSAVPPSMAELVTVTPQEATEMARPLKKQQFNKGRIWGLFVLGATALFGCTVVLENNSKLFPAISRSNQAMRMARKQQEEREAASAAEQAAFEQRLVQVRSERERDAGAEAAVMEGLLEAREARGISATPAASLPAAAAAATALAEEATAVSEALAKGQVEAEERQEAEVEEKAEGKHDEKAEPSSSTSEPSSQRSTAGNDSVAAAEERKPLFEISAEQIEASAQQRRLDELQQELERRKKAGAGAGAGSSSAAQQE</sequence>
<name>A0A9D4Z1Z4_CHLVU</name>
<feature type="compositionally biased region" description="Basic and acidic residues" evidence="1">
    <location>
        <begin position="240"/>
        <end position="263"/>
    </location>
</feature>
<evidence type="ECO:0000313" key="3">
    <source>
        <dbReference type="Proteomes" id="UP001055712"/>
    </source>
</evidence>